<dbReference type="RefSeq" id="WP_301637610.1">
    <property type="nucleotide sequence ID" value="NZ_JADYTN010000005.1"/>
</dbReference>
<feature type="transmembrane region" description="Helical" evidence="1">
    <location>
        <begin position="415"/>
        <end position="439"/>
    </location>
</feature>
<dbReference type="Proteomes" id="UP001200470">
    <property type="component" value="Unassembled WGS sequence"/>
</dbReference>
<evidence type="ECO:0000256" key="1">
    <source>
        <dbReference type="SAM" id="Phobius"/>
    </source>
</evidence>
<keyword evidence="1" id="KW-1133">Transmembrane helix</keyword>
<feature type="transmembrane region" description="Helical" evidence="1">
    <location>
        <begin position="218"/>
        <end position="238"/>
    </location>
</feature>
<accession>A0ABS9CEA9</accession>
<keyword evidence="3" id="KW-1185">Reference proteome</keyword>
<feature type="transmembrane region" description="Helical" evidence="1">
    <location>
        <begin position="156"/>
        <end position="174"/>
    </location>
</feature>
<protein>
    <submittedName>
        <fullName evidence="2">GtrA family protein</fullName>
    </submittedName>
</protein>
<keyword evidence="1" id="KW-0812">Transmembrane</keyword>
<gene>
    <name evidence="2" type="ORF">I6E12_03520</name>
</gene>
<proteinExistence type="predicted"/>
<keyword evidence="1" id="KW-0472">Membrane</keyword>
<feature type="transmembrane region" description="Helical" evidence="1">
    <location>
        <begin position="339"/>
        <end position="358"/>
    </location>
</feature>
<feature type="transmembrane region" description="Helical" evidence="1">
    <location>
        <begin position="98"/>
        <end position="118"/>
    </location>
</feature>
<feature type="transmembrane region" description="Helical" evidence="1">
    <location>
        <begin position="389"/>
        <end position="409"/>
    </location>
</feature>
<dbReference type="EMBL" id="JADYTN010000005">
    <property type="protein sequence ID" value="MCF2563180.1"/>
    <property type="molecule type" value="Genomic_DNA"/>
</dbReference>
<name>A0ABS9CEA9_9BACT</name>
<dbReference type="InterPro" id="IPR045726">
    <property type="entry name" value="DUF6080"/>
</dbReference>
<evidence type="ECO:0000313" key="2">
    <source>
        <dbReference type="EMBL" id="MCF2563180.1"/>
    </source>
</evidence>
<evidence type="ECO:0000313" key="3">
    <source>
        <dbReference type="Proteomes" id="UP001200470"/>
    </source>
</evidence>
<comment type="caution">
    <text evidence="2">The sequence shown here is derived from an EMBL/GenBank/DDBJ whole genome shotgun (WGS) entry which is preliminary data.</text>
</comment>
<sequence length="454" mass="52181">MREKQVEKMLVTVVAVLLLVLNVLMVMKYDAVFSVVAADYAKRLSYLFHVSGFDPNNYAILTEWGMKYDVLRHPLLPYLMALPASVNEVVMSLFGFNAALYISAMIVWFSGCVSAWLLYRIIHRLVGVVAEDAALLTLLFFSFAYIEVTFFVPDHFSLSLCLILLSIYLIGRAAQKGRVLKTWQTALLFIATAGVTLTNGVKVFAAEWIARGRRFFQWRYFLLAVVVPSALMVGAGMLEERIYVYPKQQEQQRYFEEHKAEMMAKARQNHQRYKHAPWVIHKGKALGQGGLLRWTDISTSRWDTMTENLWGESIQFHETHVLDDVLTSYRPVLLSYQSVWRYAVSLLLLLLFVAGIWMGRHHHLLWMCLLGIVPDALMHLGLGFAINEVYIMAAHWLYVVPIALSFLFVRAHGRWLLALRGVTLALMVYLVSHNLALLFDWMQQPIVSTAFWYE</sequence>
<feature type="transmembrane region" description="Helical" evidence="1">
    <location>
        <begin position="125"/>
        <end position="144"/>
    </location>
</feature>
<feature type="transmembrane region" description="Helical" evidence="1">
    <location>
        <begin position="186"/>
        <end position="206"/>
    </location>
</feature>
<organism evidence="2 3">
    <name type="scientific">Xylanibacter brevis</name>
    <dbReference type="NCBI Taxonomy" id="83231"/>
    <lineage>
        <taxon>Bacteria</taxon>
        <taxon>Pseudomonadati</taxon>
        <taxon>Bacteroidota</taxon>
        <taxon>Bacteroidia</taxon>
        <taxon>Bacteroidales</taxon>
        <taxon>Prevotellaceae</taxon>
        <taxon>Xylanibacter</taxon>
    </lineage>
</organism>
<dbReference type="Pfam" id="PF19558">
    <property type="entry name" value="DUF6080"/>
    <property type="match status" value="1"/>
</dbReference>
<reference evidence="2 3" key="1">
    <citation type="submission" date="2020-12" db="EMBL/GenBank/DDBJ databases">
        <title>Whole genome sequences of gut porcine anaerobes.</title>
        <authorList>
            <person name="Kubasova T."/>
            <person name="Jahodarova E."/>
            <person name="Rychlik I."/>
        </authorList>
    </citation>
    <scope>NUCLEOTIDE SEQUENCE [LARGE SCALE GENOMIC DNA]</scope>
    <source>
        <strain evidence="2 3">An925</strain>
    </source>
</reference>